<gene>
    <name evidence="1" type="ORF">DPMN_132268</name>
</gene>
<protein>
    <submittedName>
        <fullName evidence="1">Uncharacterized protein</fullName>
    </submittedName>
</protein>
<organism evidence="1 2">
    <name type="scientific">Dreissena polymorpha</name>
    <name type="common">Zebra mussel</name>
    <name type="synonym">Mytilus polymorpha</name>
    <dbReference type="NCBI Taxonomy" id="45954"/>
    <lineage>
        <taxon>Eukaryota</taxon>
        <taxon>Metazoa</taxon>
        <taxon>Spiralia</taxon>
        <taxon>Lophotrochozoa</taxon>
        <taxon>Mollusca</taxon>
        <taxon>Bivalvia</taxon>
        <taxon>Autobranchia</taxon>
        <taxon>Heteroconchia</taxon>
        <taxon>Euheterodonta</taxon>
        <taxon>Imparidentia</taxon>
        <taxon>Neoheterodontei</taxon>
        <taxon>Myida</taxon>
        <taxon>Dreissenoidea</taxon>
        <taxon>Dreissenidae</taxon>
        <taxon>Dreissena</taxon>
    </lineage>
</organism>
<evidence type="ECO:0000313" key="2">
    <source>
        <dbReference type="Proteomes" id="UP000828390"/>
    </source>
</evidence>
<proteinExistence type="predicted"/>
<keyword evidence="2" id="KW-1185">Reference proteome</keyword>
<reference evidence="1" key="1">
    <citation type="journal article" date="2019" name="bioRxiv">
        <title>The Genome of the Zebra Mussel, Dreissena polymorpha: A Resource for Invasive Species Research.</title>
        <authorList>
            <person name="McCartney M.A."/>
            <person name="Auch B."/>
            <person name="Kono T."/>
            <person name="Mallez S."/>
            <person name="Zhang Y."/>
            <person name="Obille A."/>
            <person name="Becker A."/>
            <person name="Abrahante J.E."/>
            <person name="Garbe J."/>
            <person name="Badalamenti J.P."/>
            <person name="Herman A."/>
            <person name="Mangelson H."/>
            <person name="Liachko I."/>
            <person name="Sullivan S."/>
            <person name="Sone E.D."/>
            <person name="Koren S."/>
            <person name="Silverstein K.A.T."/>
            <person name="Beckman K.B."/>
            <person name="Gohl D.M."/>
        </authorList>
    </citation>
    <scope>NUCLEOTIDE SEQUENCE</scope>
    <source>
        <strain evidence="1">Duluth1</strain>
        <tissue evidence="1">Whole animal</tissue>
    </source>
</reference>
<accession>A0A9D4FVT3</accession>
<evidence type="ECO:0000313" key="1">
    <source>
        <dbReference type="EMBL" id="KAH3803996.1"/>
    </source>
</evidence>
<sequence>MNPSLKNVFRNVYYSSHIQEVVLSTDLGVILRKIRRILSFAYLKCTVVDRAFGLPKSRFRCLHKTGGCLFMRLDEYCQAVAA</sequence>
<dbReference type="Proteomes" id="UP000828390">
    <property type="component" value="Unassembled WGS sequence"/>
</dbReference>
<dbReference type="EMBL" id="JAIWYP010000006">
    <property type="protein sequence ID" value="KAH3803996.1"/>
    <property type="molecule type" value="Genomic_DNA"/>
</dbReference>
<reference evidence="1" key="2">
    <citation type="submission" date="2020-11" db="EMBL/GenBank/DDBJ databases">
        <authorList>
            <person name="McCartney M.A."/>
            <person name="Auch B."/>
            <person name="Kono T."/>
            <person name="Mallez S."/>
            <person name="Becker A."/>
            <person name="Gohl D.M."/>
            <person name="Silverstein K.A.T."/>
            <person name="Koren S."/>
            <person name="Bechman K.B."/>
            <person name="Herman A."/>
            <person name="Abrahante J.E."/>
            <person name="Garbe J."/>
        </authorList>
    </citation>
    <scope>NUCLEOTIDE SEQUENCE</scope>
    <source>
        <strain evidence="1">Duluth1</strain>
        <tissue evidence="1">Whole animal</tissue>
    </source>
</reference>
<comment type="caution">
    <text evidence="1">The sequence shown here is derived from an EMBL/GenBank/DDBJ whole genome shotgun (WGS) entry which is preliminary data.</text>
</comment>
<name>A0A9D4FVT3_DREPO</name>
<dbReference type="AlphaFoldDB" id="A0A9D4FVT3"/>